<organism evidence="3 4">
    <name type="scientific">Clostridium uliginosum</name>
    <dbReference type="NCBI Taxonomy" id="119641"/>
    <lineage>
        <taxon>Bacteria</taxon>
        <taxon>Bacillati</taxon>
        <taxon>Bacillota</taxon>
        <taxon>Clostridia</taxon>
        <taxon>Eubacteriales</taxon>
        <taxon>Clostridiaceae</taxon>
        <taxon>Clostridium</taxon>
    </lineage>
</organism>
<dbReference type="EMBL" id="FOMG01000001">
    <property type="protein sequence ID" value="SFC21403.1"/>
    <property type="molecule type" value="Genomic_DNA"/>
</dbReference>
<dbReference type="Pfam" id="PF00589">
    <property type="entry name" value="Phage_integrase"/>
    <property type="match status" value="1"/>
</dbReference>
<dbReference type="SUPFAM" id="SSF56349">
    <property type="entry name" value="DNA breaking-rejoining enzymes"/>
    <property type="match status" value="1"/>
</dbReference>
<dbReference type="GO" id="GO:0006310">
    <property type="term" value="P:DNA recombination"/>
    <property type="evidence" value="ECO:0007669"/>
    <property type="project" value="UniProtKB-KW"/>
</dbReference>
<sequence length="84" mass="9746">MKRIMKNRSTSETDAFLNRKFKKLGFNITIHELRHTSATKLIVGIDFKTAAKLLGHYVKETMKTYSHVNDDMMQRATDLIGKIF</sequence>
<dbReference type="AlphaFoldDB" id="A0A1I1HIX4"/>
<name>A0A1I1HIX4_9CLOT</name>
<keyword evidence="4" id="KW-1185">Reference proteome</keyword>
<protein>
    <submittedName>
        <fullName evidence="3">Phage integrase family protein</fullName>
    </submittedName>
</protein>
<evidence type="ECO:0000259" key="2">
    <source>
        <dbReference type="Pfam" id="PF00589"/>
    </source>
</evidence>
<evidence type="ECO:0000313" key="4">
    <source>
        <dbReference type="Proteomes" id="UP000199263"/>
    </source>
</evidence>
<dbReference type="InterPro" id="IPR013762">
    <property type="entry name" value="Integrase-like_cat_sf"/>
</dbReference>
<feature type="domain" description="Tyr recombinase" evidence="2">
    <location>
        <begin position="9"/>
        <end position="70"/>
    </location>
</feature>
<keyword evidence="1" id="KW-0233">DNA recombination</keyword>
<evidence type="ECO:0000256" key="1">
    <source>
        <dbReference type="ARBA" id="ARBA00023172"/>
    </source>
</evidence>
<proteinExistence type="predicted"/>
<gene>
    <name evidence="3" type="ORF">SAMN05421842_101253</name>
</gene>
<dbReference type="InterPro" id="IPR011010">
    <property type="entry name" value="DNA_brk_join_enz"/>
</dbReference>
<dbReference type="Gene3D" id="1.10.443.10">
    <property type="entry name" value="Intergrase catalytic core"/>
    <property type="match status" value="1"/>
</dbReference>
<dbReference type="InterPro" id="IPR002104">
    <property type="entry name" value="Integrase_catalytic"/>
</dbReference>
<reference evidence="3 4" key="1">
    <citation type="submission" date="2016-10" db="EMBL/GenBank/DDBJ databases">
        <authorList>
            <person name="de Groot N.N."/>
        </authorList>
    </citation>
    <scope>NUCLEOTIDE SEQUENCE [LARGE SCALE GENOMIC DNA]</scope>
    <source>
        <strain evidence="3 4">DSM 12992</strain>
    </source>
</reference>
<dbReference type="STRING" id="119641.SAMN05421842_101253"/>
<accession>A0A1I1HIX4</accession>
<evidence type="ECO:0000313" key="3">
    <source>
        <dbReference type="EMBL" id="SFC21403.1"/>
    </source>
</evidence>
<dbReference type="Proteomes" id="UP000199263">
    <property type="component" value="Unassembled WGS sequence"/>
</dbReference>
<dbReference type="GO" id="GO:0003677">
    <property type="term" value="F:DNA binding"/>
    <property type="evidence" value="ECO:0007669"/>
    <property type="project" value="InterPro"/>
</dbReference>
<dbReference type="GO" id="GO:0015074">
    <property type="term" value="P:DNA integration"/>
    <property type="evidence" value="ECO:0007669"/>
    <property type="project" value="InterPro"/>
</dbReference>